<dbReference type="Pfam" id="PF03401">
    <property type="entry name" value="TctC"/>
    <property type="match status" value="1"/>
</dbReference>
<evidence type="ECO:0008006" key="4">
    <source>
        <dbReference type="Google" id="ProtNLM"/>
    </source>
</evidence>
<dbReference type="Gene3D" id="3.40.190.10">
    <property type="entry name" value="Periplasmic binding protein-like II"/>
    <property type="match status" value="1"/>
</dbReference>
<protein>
    <recommendedName>
        <fullName evidence="4">ABC transporter substrate-binding protein</fullName>
    </recommendedName>
</protein>
<dbReference type="STRING" id="1235591.CAK95_01890"/>
<sequence length="358" mass="38555">MEFISRWRMICRCRRRSIAKKPKPRIKADWEGIMHRRKFVLSIALTGALAATHGMPALAQVGEQPIRIVFPFTAGGSGDALSRLIADKMRAGLKAPVIVENRTGAGGRLGVQAVKNAAPDGMTLLLVPIAPVAVYQHVYKSLDYDPFTDLQPVAQLGTFDFGIAVGPHVPAKTLKELVAWAKANPKEANYGTPAAGTLPHFLGALFGQRAGLDFRHIAYKGSAAALTDMIGGQIPIVVTTNSDLVEMHKGGRIRVLATSDAQRSQFLPDIPTFREAGYDLQATGWYGVFAPAKTPPDVIEKLNKVIVEAVKAPDVRERLLAFGLQPTGTSAAELAVIMKRDSAFWAPAVKASGFTPEN</sequence>
<evidence type="ECO:0000313" key="2">
    <source>
        <dbReference type="EMBL" id="ARP97966.1"/>
    </source>
</evidence>
<evidence type="ECO:0000256" key="1">
    <source>
        <dbReference type="ARBA" id="ARBA00006987"/>
    </source>
</evidence>
<dbReference type="Gene3D" id="3.40.190.150">
    <property type="entry name" value="Bordetella uptake gene, domain 1"/>
    <property type="match status" value="1"/>
</dbReference>
<dbReference type="SUPFAM" id="SSF53850">
    <property type="entry name" value="Periplasmic binding protein-like II"/>
    <property type="match status" value="1"/>
</dbReference>
<proteinExistence type="inferred from homology"/>
<gene>
    <name evidence="2" type="ORF">CAK95_01890</name>
</gene>
<dbReference type="PANTHER" id="PTHR42928:SF5">
    <property type="entry name" value="BLR1237 PROTEIN"/>
    <property type="match status" value="1"/>
</dbReference>
<dbReference type="EMBL" id="CP021112">
    <property type="protein sequence ID" value="ARP97966.1"/>
    <property type="molecule type" value="Genomic_DNA"/>
</dbReference>
<dbReference type="CDD" id="cd13579">
    <property type="entry name" value="PBP2_Bug_NagM"/>
    <property type="match status" value="1"/>
</dbReference>
<dbReference type="PIRSF" id="PIRSF017082">
    <property type="entry name" value="YflP"/>
    <property type="match status" value="1"/>
</dbReference>
<name>A0A1W6ZKQ5_9HYPH</name>
<dbReference type="KEGG" id="psin:CAK95_01890"/>
<dbReference type="InterPro" id="IPR005064">
    <property type="entry name" value="BUG"/>
</dbReference>
<organism evidence="2 3">
    <name type="scientific">Pseudorhodoplanes sinuspersici</name>
    <dbReference type="NCBI Taxonomy" id="1235591"/>
    <lineage>
        <taxon>Bacteria</taxon>
        <taxon>Pseudomonadati</taxon>
        <taxon>Pseudomonadota</taxon>
        <taxon>Alphaproteobacteria</taxon>
        <taxon>Hyphomicrobiales</taxon>
        <taxon>Pseudorhodoplanes</taxon>
    </lineage>
</organism>
<comment type="similarity">
    <text evidence="1">Belongs to the UPF0065 (bug) family.</text>
</comment>
<dbReference type="Proteomes" id="UP000194137">
    <property type="component" value="Chromosome"/>
</dbReference>
<reference evidence="2 3" key="1">
    <citation type="submission" date="2017-05" db="EMBL/GenBank/DDBJ databases">
        <title>Full genome sequence of Pseudorhodoplanes sinuspersici.</title>
        <authorList>
            <person name="Dastgheib S.M.M."/>
            <person name="Shavandi M."/>
            <person name="Tirandaz H."/>
        </authorList>
    </citation>
    <scope>NUCLEOTIDE SEQUENCE [LARGE SCALE GENOMIC DNA]</scope>
    <source>
        <strain evidence="2 3">RIPI110</strain>
    </source>
</reference>
<dbReference type="AlphaFoldDB" id="A0A1W6ZKQ5"/>
<dbReference type="InterPro" id="IPR042100">
    <property type="entry name" value="Bug_dom1"/>
</dbReference>
<dbReference type="PANTHER" id="PTHR42928">
    <property type="entry name" value="TRICARBOXYLATE-BINDING PROTEIN"/>
    <property type="match status" value="1"/>
</dbReference>
<evidence type="ECO:0000313" key="3">
    <source>
        <dbReference type="Proteomes" id="UP000194137"/>
    </source>
</evidence>
<keyword evidence="3" id="KW-1185">Reference proteome</keyword>
<accession>A0A1W6ZKQ5</accession>